<comment type="caution">
    <text evidence="4">The sequence shown here is derived from an EMBL/GenBank/DDBJ whole genome shotgun (WGS) entry which is preliminary data.</text>
</comment>
<name>A0A2U1T795_9CORY</name>
<feature type="transmembrane region" description="Helical" evidence="2">
    <location>
        <begin position="156"/>
        <end position="174"/>
    </location>
</feature>
<feature type="transmembrane region" description="Helical" evidence="2">
    <location>
        <begin position="263"/>
        <end position="286"/>
    </location>
</feature>
<feature type="compositionally biased region" description="Basic and acidic residues" evidence="1">
    <location>
        <begin position="372"/>
        <end position="386"/>
    </location>
</feature>
<evidence type="ECO:0000259" key="3">
    <source>
        <dbReference type="Pfam" id="PF01757"/>
    </source>
</evidence>
<evidence type="ECO:0000313" key="5">
    <source>
        <dbReference type="Proteomes" id="UP000244989"/>
    </source>
</evidence>
<feature type="region of interest" description="Disordered" evidence="1">
    <location>
        <begin position="372"/>
        <end position="401"/>
    </location>
</feature>
<keyword evidence="5" id="KW-1185">Reference proteome</keyword>
<keyword evidence="2" id="KW-0472">Membrane</keyword>
<gene>
    <name evidence="4" type="ORF">DF222_04660</name>
</gene>
<keyword evidence="2" id="KW-0812">Transmembrane</keyword>
<feature type="transmembrane region" description="Helical" evidence="2">
    <location>
        <begin position="180"/>
        <end position="201"/>
    </location>
</feature>
<feature type="transmembrane region" description="Helical" evidence="2">
    <location>
        <begin position="213"/>
        <end position="234"/>
    </location>
</feature>
<dbReference type="PANTHER" id="PTHR37312:SF1">
    <property type="entry name" value="MEMBRANE-BOUND ACYLTRANSFERASE YKRP-RELATED"/>
    <property type="match status" value="1"/>
</dbReference>
<dbReference type="Proteomes" id="UP000244989">
    <property type="component" value="Unassembled WGS sequence"/>
</dbReference>
<organism evidence="4 5">
    <name type="scientific">Corynebacterium yudongzhengii</name>
    <dbReference type="NCBI Taxonomy" id="2080740"/>
    <lineage>
        <taxon>Bacteria</taxon>
        <taxon>Bacillati</taxon>
        <taxon>Actinomycetota</taxon>
        <taxon>Actinomycetes</taxon>
        <taxon>Mycobacteriales</taxon>
        <taxon>Corynebacteriaceae</taxon>
        <taxon>Corynebacterium</taxon>
    </lineage>
</organism>
<feature type="transmembrane region" description="Helical" evidence="2">
    <location>
        <begin position="122"/>
        <end position="144"/>
    </location>
</feature>
<feature type="transmembrane region" description="Helical" evidence="2">
    <location>
        <begin position="25"/>
        <end position="41"/>
    </location>
</feature>
<dbReference type="PANTHER" id="PTHR37312">
    <property type="entry name" value="MEMBRANE-BOUND ACYLTRANSFERASE YKRP-RELATED"/>
    <property type="match status" value="1"/>
</dbReference>
<feature type="transmembrane region" description="Helical" evidence="2">
    <location>
        <begin position="61"/>
        <end position="78"/>
    </location>
</feature>
<feature type="domain" description="Acyltransferase 3" evidence="3">
    <location>
        <begin position="21"/>
        <end position="346"/>
    </location>
</feature>
<dbReference type="AlphaFoldDB" id="A0A2U1T795"/>
<sequence>MTFEDWPVEEDVVAATKQRLAWPDVAKGISILGVVLLHLTIAVPDAQNSFLAQANRILDPLRMPLFFLISGFFSAKILKFSFRELFTRRLWFFLVPYTIWVPVEVRLKMYETSAVFDSEMPALASVIGNVLLGVNMAWFLYALVWFNIFLWAVRKLPSWAGFALSFSPLLTLPWHFDYHMFGKAVLYLPIFVFGCCARRYLRTFAERCLHPTYLAGTAVLYAVGLAVFIGWARFRENNELILPWPSFGAETIDTPAIELPVRLITQFLMLAAGITLAVVVAKIPLISPALQFIGRHTLPVYIGHPIALTVLYHYTQYHLQIPVSEDADHWIGSTGFWMAATFAICIIGGLSMWALSQIPVIGWTVTPPPIEKRSRVREISTSRGEHPGQAQPQEPSGRARR</sequence>
<proteinExistence type="predicted"/>
<accession>A0A2U1T795</accession>
<evidence type="ECO:0000256" key="1">
    <source>
        <dbReference type="SAM" id="MobiDB-lite"/>
    </source>
</evidence>
<evidence type="ECO:0000313" key="4">
    <source>
        <dbReference type="EMBL" id="PWC01876.1"/>
    </source>
</evidence>
<dbReference type="InterPro" id="IPR002656">
    <property type="entry name" value="Acyl_transf_3_dom"/>
</dbReference>
<keyword evidence="2" id="KW-1133">Transmembrane helix</keyword>
<dbReference type="KEGG" id="cyz:C3B44_03585"/>
<dbReference type="EMBL" id="QEEZ01000007">
    <property type="protein sequence ID" value="PWC01876.1"/>
    <property type="molecule type" value="Genomic_DNA"/>
</dbReference>
<protein>
    <recommendedName>
        <fullName evidence="3">Acyltransferase 3 domain-containing protein</fullName>
    </recommendedName>
</protein>
<dbReference type="Pfam" id="PF01757">
    <property type="entry name" value="Acyl_transf_3"/>
    <property type="match status" value="1"/>
</dbReference>
<evidence type="ECO:0000256" key="2">
    <source>
        <dbReference type="SAM" id="Phobius"/>
    </source>
</evidence>
<dbReference type="GO" id="GO:0016747">
    <property type="term" value="F:acyltransferase activity, transferring groups other than amino-acyl groups"/>
    <property type="evidence" value="ECO:0007669"/>
    <property type="project" value="InterPro"/>
</dbReference>
<reference evidence="5" key="1">
    <citation type="submission" date="2018-04" db="EMBL/GenBank/DDBJ databases">
        <authorList>
            <person name="Liu S."/>
            <person name="Wang Z."/>
            <person name="Li J."/>
        </authorList>
    </citation>
    <scope>NUCLEOTIDE SEQUENCE [LARGE SCALE GENOMIC DNA]</scope>
    <source>
        <strain evidence="5">2189</strain>
    </source>
</reference>
<dbReference type="InterPro" id="IPR052734">
    <property type="entry name" value="Nod_factor_acetyltransferase"/>
</dbReference>
<feature type="transmembrane region" description="Helical" evidence="2">
    <location>
        <begin position="298"/>
        <end position="315"/>
    </location>
</feature>
<feature type="transmembrane region" description="Helical" evidence="2">
    <location>
        <begin position="335"/>
        <end position="355"/>
    </location>
</feature>
<feature type="transmembrane region" description="Helical" evidence="2">
    <location>
        <begin position="90"/>
        <end position="110"/>
    </location>
</feature>